<dbReference type="Proteomes" id="UP000541470">
    <property type="component" value="Unassembled WGS sequence"/>
</dbReference>
<accession>A0A7Y0AWQ1</accession>
<reference evidence="2 3" key="1">
    <citation type="submission" date="2020-04" db="EMBL/GenBank/DDBJ databases">
        <title>Rhizobium sp. S-51 isolated from soil.</title>
        <authorList>
            <person name="Dahal R.H."/>
        </authorList>
    </citation>
    <scope>NUCLEOTIDE SEQUENCE [LARGE SCALE GENOMIC DNA]</scope>
    <source>
        <strain evidence="2 3">S-51</strain>
    </source>
</reference>
<dbReference type="CDD" id="cd06223">
    <property type="entry name" value="PRTases_typeI"/>
    <property type="match status" value="1"/>
</dbReference>
<keyword evidence="2" id="KW-0328">Glycosyltransferase</keyword>
<dbReference type="RefSeq" id="WP_169590799.1">
    <property type="nucleotide sequence ID" value="NZ_JABBGK010000002.1"/>
</dbReference>
<dbReference type="AlphaFoldDB" id="A0A7Y0AWQ1"/>
<evidence type="ECO:0000313" key="2">
    <source>
        <dbReference type="EMBL" id="NML74888.1"/>
    </source>
</evidence>
<protein>
    <submittedName>
        <fullName evidence="2">Phosphoribosyltransferase</fullName>
    </submittedName>
</protein>
<dbReference type="Gene3D" id="3.40.50.2020">
    <property type="match status" value="1"/>
</dbReference>
<dbReference type="InterPro" id="IPR000836">
    <property type="entry name" value="PRTase_dom"/>
</dbReference>
<name>A0A7Y0AWQ1_9HYPH</name>
<evidence type="ECO:0000259" key="1">
    <source>
        <dbReference type="Pfam" id="PF00156"/>
    </source>
</evidence>
<sequence>MSFKDRIEAGERLADALERFRNEDAVVIALPRGGVDVALPVARRLAAPLTLLLVRKIGLPEQPELAMGAIVDGDWPITVRNESVIGFSGVDDATFEAVAERELAEIHRRHTLYLGGRKPVPVEGRLAIVVDDGIATGATVRAAIKGLKARKPRKIVLAVPVASDDALTLLRDDVDEIVRLEPMHMLGAIGFSYRHFPQLTDADVIAALDAAEAERDRPET</sequence>
<gene>
    <name evidence="2" type="ORF">HHL25_12195</name>
</gene>
<dbReference type="GO" id="GO:0016757">
    <property type="term" value="F:glycosyltransferase activity"/>
    <property type="evidence" value="ECO:0007669"/>
    <property type="project" value="UniProtKB-KW"/>
</dbReference>
<dbReference type="InterPro" id="IPR029057">
    <property type="entry name" value="PRTase-like"/>
</dbReference>
<evidence type="ECO:0000313" key="3">
    <source>
        <dbReference type="Proteomes" id="UP000541470"/>
    </source>
</evidence>
<feature type="domain" description="Phosphoribosyltransferase" evidence="1">
    <location>
        <begin position="14"/>
        <end position="168"/>
    </location>
</feature>
<dbReference type="Gene3D" id="3.30.1310.20">
    <property type="entry name" value="PRTase-like"/>
    <property type="match status" value="1"/>
</dbReference>
<comment type="caution">
    <text evidence="2">The sequence shown here is derived from an EMBL/GenBank/DDBJ whole genome shotgun (WGS) entry which is preliminary data.</text>
</comment>
<keyword evidence="3" id="KW-1185">Reference proteome</keyword>
<keyword evidence="2" id="KW-0808">Transferase</keyword>
<dbReference type="SUPFAM" id="SSF53271">
    <property type="entry name" value="PRTase-like"/>
    <property type="match status" value="1"/>
</dbReference>
<dbReference type="EMBL" id="JABBGK010000002">
    <property type="protein sequence ID" value="NML74888.1"/>
    <property type="molecule type" value="Genomic_DNA"/>
</dbReference>
<proteinExistence type="predicted"/>
<organism evidence="2 3">
    <name type="scientific">Rhizobium terricola</name>
    <dbReference type="NCBI Taxonomy" id="2728849"/>
    <lineage>
        <taxon>Bacteria</taxon>
        <taxon>Pseudomonadati</taxon>
        <taxon>Pseudomonadota</taxon>
        <taxon>Alphaproteobacteria</taxon>
        <taxon>Hyphomicrobiales</taxon>
        <taxon>Rhizobiaceae</taxon>
        <taxon>Rhizobium/Agrobacterium group</taxon>
        <taxon>Rhizobium</taxon>
    </lineage>
</organism>
<dbReference type="Pfam" id="PF00156">
    <property type="entry name" value="Pribosyltran"/>
    <property type="match status" value="1"/>
</dbReference>